<feature type="signal peptide" evidence="2">
    <location>
        <begin position="1"/>
        <end position="20"/>
    </location>
</feature>
<evidence type="ECO:0000256" key="1">
    <source>
        <dbReference type="SAM" id="MobiDB-lite"/>
    </source>
</evidence>
<accession>A0A9P0U0G1</accession>
<keyword evidence="2" id="KW-0732">Signal</keyword>
<evidence type="ECO:0000313" key="3">
    <source>
        <dbReference type="EMBL" id="CAH4038280.1"/>
    </source>
</evidence>
<feature type="region of interest" description="Disordered" evidence="1">
    <location>
        <begin position="111"/>
        <end position="132"/>
    </location>
</feature>
<feature type="region of interest" description="Disordered" evidence="1">
    <location>
        <begin position="148"/>
        <end position="206"/>
    </location>
</feature>
<comment type="caution">
    <text evidence="3">The sequence shown here is derived from an EMBL/GenBank/DDBJ whole genome shotgun (WGS) entry which is preliminary data.</text>
</comment>
<gene>
    <name evidence="3" type="ORF">PIBRA_LOCUS13864</name>
</gene>
<feature type="compositionally biased region" description="Basic and acidic residues" evidence="1">
    <location>
        <begin position="113"/>
        <end position="131"/>
    </location>
</feature>
<evidence type="ECO:0000313" key="4">
    <source>
        <dbReference type="Proteomes" id="UP001152562"/>
    </source>
</evidence>
<sequence length="206" mass="23885">MMKLVSTVLLSLFFVDLIDARFSSDIEYQDLQRFNGNRFYPNSPFLKFRFNEGNSKTKHAIHRAEKTECQCQCPTNQKYERQTIALMTNMLTELQQISLTLQQPIKFQMDKQNTMEDNSKVEETTKPDNTRELLIPVEESHPNVYLKKVEVSSNQDDDVVTESKNTEGPREEAEEPEDNIRPVSFVPFKSKTAGKHLPLDHGSTFY</sequence>
<evidence type="ECO:0000256" key="2">
    <source>
        <dbReference type="SAM" id="SignalP"/>
    </source>
</evidence>
<proteinExistence type="predicted"/>
<protein>
    <submittedName>
        <fullName evidence="3">Uncharacterized protein</fullName>
    </submittedName>
</protein>
<organism evidence="3 4">
    <name type="scientific">Pieris brassicae</name>
    <name type="common">White butterfly</name>
    <name type="synonym">Large white butterfly</name>
    <dbReference type="NCBI Taxonomy" id="7116"/>
    <lineage>
        <taxon>Eukaryota</taxon>
        <taxon>Metazoa</taxon>
        <taxon>Ecdysozoa</taxon>
        <taxon>Arthropoda</taxon>
        <taxon>Hexapoda</taxon>
        <taxon>Insecta</taxon>
        <taxon>Pterygota</taxon>
        <taxon>Neoptera</taxon>
        <taxon>Endopterygota</taxon>
        <taxon>Lepidoptera</taxon>
        <taxon>Glossata</taxon>
        <taxon>Ditrysia</taxon>
        <taxon>Papilionoidea</taxon>
        <taxon>Pieridae</taxon>
        <taxon>Pierinae</taxon>
        <taxon>Pieris</taxon>
    </lineage>
</organism>
<reference evidence="3" key="1">
    <citation type="submission" date="2022-05" db="EMBL/GenBank/DDBJ databases">
        <authorList>
            <person name="Okamura Y."/>
        </authorList>
    </citation>
    <scope>NUCLEOTIDE SEQUENCE</scope>
</reference>
<name>A0A9P0U0G1_PIEBR</name>
<dbReference type="Proteomes" id="UP001152562">
    <property type="component" value="Unassembled WGS sequence"/>
</dbReference>
<feature type="chain" id="PRO_5040169544" evidence="2">
    <location>
        <begin position="21"/>
        <end position="206"/>
    </location>
</feature>
<keyword evidence="4" id="KW-1185">Reference proteome</keyword>
<dbReference type="AlphaFoldDB" id="A0A9P0U0G1"/>
<dbReference type="EMBL" id="CALOZG010000086">
    <property type="protein sequence ID" value="CAH4038280.1"/>
    <property type="molecule type" value="Genomic_DNA"/>
</dbReference>